<dbReference type="GO" id="GO:0005886">
    <property type="term" value="C:plasma membrane"/>
    <property type="evidence" value="ECO:0007669"/>
    <property type="project" value="TreeGrafter"/>
</dbReference>
<proteinExistence type="predicted"/>
<dbReference type="PANTHER" id="PTHR20859">
    <property type="entry name" value="INTERFERON/INTERLEUKIN RECEPTOR"/>
    <property type="match status" value="1"/>
</dbReference>
<accession>A0A8C0GES4</accession>
<dbReference type="GeneTree" id="ENSGT00940000158231"/>
<dbReference type="SUPFAM" id="SSF49265">
    <property type="entry name" value="Fibronectin type III"/>
    <property type="match status" value="1"/>
</dbReference>
<dbReference type="InterPro" id="IPR050650">
    <property type="entry name" value="Type-II_Cytokine-TF_Rcpt"/>
</dbReference>
<dbReference type="InterPro" id="IPR013783">
    <property type="entry name" value="Ig-like_fold"/>
</dbReference>
<reference evidence="2" key="1">
    <citation type="submission" date="2025-08" db="UniProtKB">
        <authorList>
            <consortium name="Ensembl"/>
        </authorList>
    </citation>
    <scope>IDENTIFICATION</scope>
</reference>
<dbReference type="InterPro" id="IPR036116">
    <property type="entry name" value="FN3_sf"/>
</dbReference>
<feature type="domain" description="Fibronectin type-III" evidence="1">
    <location>
        <begin position="92"/>
        <end position="197"/>
    </location>
</feature>
<dbReference type="Gene3D" id="2.60.40.10">
    <property type="entry name" value="Immunoglobulins"/>
    <property type="match status" value="1"/>
</dbReference>
<dbReference type="Proteomes" id="UP000694404">
    <property type="component" value="Unplaced"/>
</dbReference>
<dbReference type="InterPro" id="IPR015373">
    <property type="entry name" value="Interferon/interleukin_rcp_dom"/>
</dbReference>
<evidence type="ECO:0000313" key="3">
    <source>
        <dbReference type="Proteomes" id="UP000694404"/>
    </source>
</evidence>
<organism evidence="2 3">
    <name type="scientific">Chelonoidis abingdonii</name>
    <name type="common">Abingdon island giant tortoise</name>
    <name type="synonym">Testudo abingdonii</name>
    <dbReference type="NCBI Taxonomy" id="106734"/>
    <lineage>
        <taxon>Eukaryota</taxon>
        <taxon>Metazoa</taxon>
        <taxon>Chordata</taxon>
        <taxon>Craniata</taxon>
        <taxon>Vertebrata</taxon>
        <taxon>Euteleostomi</taxon>
        <taxon>Archelosauria</taxon>
        <taxon>Testudinata</taxon>
        <taxon>Testudines</taxon>
        <taxon>Cryptodira</taxon>
        <taxon>Durocryptodira</taxon>
        <taxon>Testudinoidea</taxon>
        <taxon>Testudinidae</taxon>
        <taxon>Chelonoidis</taxon>
    </lineage>
</organism>
<reference evidence="2" key="2">
    <citation type="submission" date="2025-09" db="UniProtKB">
        <authorList>
            <consortium name="Ensembl"/>
        </authorList>
    </citation>
    <scope>IDENTIFICATION</scope>
</reference>
<dbReference type="CDD" id="cd00063">
    <property type="entry name" value="FN3"/>
    <property type="match status" value="1"/>
</dbReference>
<sequence length="250" mass="28865">MMESALRRQLVPETALASWVRNIQASVWNALAPRKDFSKEKGLTVRWQSLQMILNCSMNIVITECDFSSLAESENEKSDWVNIIFKPLDDTIVGPPDVKVKSESGSLHVDFTGPLAVQESHVWPLNKYYGSWVYRVLYWKKGNSEEVITTDSKYNSEILSGLDPWTIYCLQVQAVIPEWNKTGKLSEEFCDMTTVLPLRHLALATVVDRYWARWTFGLTRYAVLCSYVPLCWTRQWRPPHRPTDDDNRNA</sequence>
<dbReference type="Pfam" id="PF09294">
    <property type="entry name" value="Interfer-bind"/>
    <property type="match status" value="1"/>
</dbReference>
<dbReference type="PROSITE" id="PS50853">
    <property type="entry name" value="FN3"/>
    <property type="match status" value="1"/>
</dbReference>
<dbReference type="Ensembl" id="ENSCABT00000007267.1">
    <property type="protein sequence ID" value="ENSCABP00000006650.1"/>
    <property type="gene ID" value="ENSCABG00000005037.1"/>
</dbReference>
<dbReference type="InterPro" id="IPR003961">
    <property type="entry name" value="FN3_dom"/>
</dbReference>
<dbReference type="GO" id="GO:0004920">
    <property type="term" value="F:interleukin-10 receptor activity"/>
    <property type="evidence" value="ECO:0007669"/>
    <property type="project" value="TreeGrafter"/>
</dbReference>
<dbReference type="PANTHER" id="PTHR20859:SF50">
    <property type="entry name" value="INTERLEUKIN-10 RECEPTOR SUBUNIT BETA"/>
    <property type="match status" value="1"/>
</dbReference>
<keyword evidence="3" id="KW-1185">Reference proteome</keyword>
<evidence type="ECO:0000313" key="2">
    <source>
        <dbReference type="Ensembl" id="ENSCABP00000006650.1"/>
    </source>
</evidence>
<protein>
    <recommendedName>
        <fullName evidence="1">Fibronectin type-III domain-containing protein</fullName>
    </recommendedName>
</protein>
<name>A0A8C0GES4_CHEAB</name>
<dbReference type="AlphaFoldDB" id="A0A8C0GES4"/>
<evidence type="ECO:0000259" key="1">
    <source>
        <dbReference type="PROSITE" id="PS50853"/>
    </source>
</evidence>